<dbReference type="OrthoDB" id="10251424at2759"/>
<accession>A0A9P0BN41</accession>
<keyword evidence="5" id="KW-0378">Hydrolase</keyword>
<dbReference type="FunFam" id="3.30.830.10:FF:000008">
    <property type="entry name" value="Mitochondrial-processing peptidase subunit beta"/>
    <property type="match status" value="1"/>
</dbReference>
<keyword evidence="8" id="KW-0496">Mitochondrion</keyword>
<dbReference type="GO" id="GO:0006627">
    <property type="term" value="P:protein processing involved in protein targeting to mitochondrion"/>
    <property type="evidence" value="ECO:0007669"/>
    <property type="project" value="TreeGrafter"/>
</dbReference>
<keyword evidence="3" id="KW-0645">Protease</keyword>
<dbReference type="PANTHER" id="PTHR11851">
    <property type="entry name" value="METALLOPROTEASE"/>
    <property type="match status" value="1"/>
</dbReference>
<evidence type="ECO:0000256" key="8">
    <source>
        <dbReference type="ARBA" id="ARBA00023128"/>
    </source>
</evidence>
<dbReference type="GO" id="GO:0004222">
    <property type="term" value="F:metalloendopeptidase activity"/>
    <property type="evidence" value="ECO:0007669"/>
    <property type="project" value="TreeGrafter"/>
</dbReference>
<dbReference type="GO" id="GO:0005739">
    <property type="term" value="C:mitochondrion"/>
    <property type="evidence" value="ECO:0007669"/>
    <property type="project" value="UniProtKB-SubCell"/>
</dbReference>
<dbReference type="PANTHER" id="PTHR11851:SF149">
    <property type="entry name" value="GH01077P"/>
    <property type="match status" value="1"/>
</dbReference>
<evidence type="ECO:0000256" key="1">
    <source>
        <dbReference type="ARBA" id="ARBA00001947"/>
    </source>
</evidence>
<comment type="cofactor">
    <cofactor evidence="1">
        <name>Zn(2+)</name>
        <dbReference type="ChEBI" id="CHEBI:29105"/>
    </cofactor>
</comment>
<dbReference type="SUPFAM" id="SSF63411">
    <property type="entry name" value="LuxS/MPP-like metallohydrolase"/>
    <property type="match status" value="2"/>
</dbReference>
<gene>
    <name evidence="11" type="ORF">CINC_LOCUS97</name>
</gene>
<evidence type="ECO:0000313" key="11">
    <source>
        <dbReference type="EMBL" id="CAH0577709.1"/>
    </source>
</evidence>
<evidence type="ECO:0000259" key="10">
    <source>
        <dbReference type="Pfam" id="PF05193"/>
    </source>
</evidence>
<dbReference type="Pfam" id="PF05193">
    <property type="entry name" value="Peptidase_M16_C"/>
    <property type="match status" value="1"/>
</dbReference>
<keyword evidence="7" id="KW-0482">Metalloprotease</keyword>
<dbReference type="InterPro" id="IPR011765">
    <property type="entry name" value="Pept_M16_N"/>
</dbReference>
<keyword evidence="6" id="KW-0862">Zinc</keyword>
<dbReference type="InterPro" id="IPR011249">
    <property type="entry name" value="Metalloenz_LuxS/M16"/>
</dbReference>
<protein>
    <recommendedName>
        <fullName evidence="13">Mitochondrial processing peptidase beta subunit</fullName>
    </recommendedName>
</protein>
<evidence type="ECO:0000256" key="7">
    <source>
        <dbReference type="ARBA" id="ARBA00023049"/>
    </source>
</evidence>
<keyword evidence="4" id="KW-0479">Metal-binding</keyword>
<proteinExistence type="predicted"/>
<evidence type="ECO:0000256" key="5">
    <source>
        <dbReference type="ARBA" id="ARBA00022801"/>
    </source>
</evidence>
<evidence type="ECO:0008006" key="13">
    <source>
        <dbReference type="Google" id="ProtNLM"/>
    </source>
</evidence>
<sequence>MNTAARLRRAWIPLKYGVRSNTSSIQFMQYLQNLPGTQYTKLVNGLTIATEERESYNSCVALFVDAGSRYESSFENGITHFFEHIAFKSTRARVKPELEAQLEQVGARFKCFTTREMSVYYVECLCQDTPVATDLLTDCVFNNAFSHTEIENQKRTVYAEMLAHDNNPEAVAYDYLHSAAFQGTPLAATVMGPSANLYNFTDATICRYLSKCFDPCRTVLVAVGGVKHEQMVALANSYLCKLEPLKCMDIDAYRFSGSDVRFRDDSLPVAHVLAAVEAPSLIHDDYVVMEVARHIVGGWDRSQPGTAKTHYSQVVRMSDTFKTCDSYKAFYINYKDCGLWGVHFVGQSKQLDNMMGIVQDEFMYLCFCVTDTEVERAKNFYKSKILSKNESALGTCMDIGRWTLYNGYRPSLLQKMKAVDKVTVEDVRELCEKYLYDRCLAIAAVGQVEGLYDYSRYRARMYWLRT</sequence>
<dbReference type="AlphaFoldDB" id="A0A9P0BN41"/>
<organism evidence="11 12">
    <name type="scientific">Chrysodeixis includens</name>
    <name type="common">Soybean looper</name>
    <name type="synonym">Pseudoplusia includens</name>
    <dbReference type="NCBI Taxonomy" id="689277"/>
    <lineage>
        <taxon>Eukaryota</taxon>
        <taxon>Metazoa</taxon>
        <taxon>Ecdysozoa</taxon>
        <taxon>Arthropoda</taxon>
        <taxon>Hexapoda</taxon>
        <taxon>Insecta</taxon>
        <taxon>Pterygota</taxon>
        <taxon>Neoptera</taxon>
        <taxon>Endopterygota</taxon>
        <taxon>Lepidoptera</taxon>
        <taxon>Glossata</taxon>
        <taxon>Ditrysia</taxon>
        <taxon>Noctuoidea</taxon>
        <taxon>Noctuidae</taxon>
        <taxon>Plusiinae</taxon>
        <taxon>Chrysodeixis</taxon>
    </lineage>
</organism>
<dbReference type="EMBL" id="LR824004">
    <property type="protein sequence ID" value="CAH0577709.1"/>
    <property type="molecule type" value="Genomic_DNA"/>
</dbReference>
<dbReference type="InterPro" id="IPR050361">
    <property type="entry name" value="MPP/UQCRC_Complex"/>
</dbReference>
<evidence type="ECO:0000256" key="2">
    <source>
        <dbReference type="ARBA" id="ARBA00004173"/>
    </source>
</evidence>
<evidence type="ECO:0000259" key="9">
    <source>
        <dbReference type="Pfam" id="PF00675"/>
    </source>
</evidence>
<dbReference type="InterPro" id="IPR007863">
    <property type="entry name" value="Peptidase_M16_C"/>
</dbReference>
<dbReference type="Proteomes" id="UP001154114">
    <property type="component" value="Chromosome 1"/>
</dbReference>
<dbReference type="GO" id="GO:0046872">
    <property type="term" value="F:metal ion binding"/>
    <property type="evidence" value="ECO:0007669"/>
    <property type="project" value="UniProtKB-KW"/>
</dbReference>
<feature type="domain" description="Peptidase M16 C-terminal" evidence="10">
    <location>
        <begin position="201"/>
        <end position="379"/>
    </location>
</feature>
<dbReference type="Gene3D" id="3.30.830.10">
    <property type="entry name" value="Metalloenzyme, LuxS/M16 peptidase-like"/>
    <property type="match status" value="2"/>
</dbReference>
<keyword evidence="12" id="KW-1185">Reference proteome</keyword>
<feature type="domain" description="Peptidase M16 N-terminal" evidence="9">
    <location>
        <begin position="48"/>
        <end position="193"/>
    </location>
</feature>
<evidence type="ECO:0000256" key="4">
    <source>
        <dbReference type="ARBA" id="ARBA00022723"/>
    </source>
</evidence>
<dbReference type="Pfam" id="PF00675">
    <property type="entry name" value="Peptidase_M16"/>
    <property type="match status" value="1"/>
</dbReference>
<evidence type="ECO:0000313" key="12">
    <source>
        <dbReference type="Proteomes" id="UP001154114"/>
    </source>
</evidence>
<reference evidence="11" key="1">
    <citation type="submission" date="2021-12" db="EMBL/GenBank/DDBJ databases">
        <authorList>
            <person name="King R."/>
        </authorList>
    </citation>
    <scope>NUCLEOTIDE SEQUENCE</scope>
</reference>
<comment type="subcellular location">
    <subcellularLocation>
        <location evidence="2">Mitochondrion</location>
    </subcellularLocation>
</comment>
<evidence type="ECO:0000256" key="6">
    <source>
        <dbReference type="ARBA" id="ARBA00022833"/>
    </source>
</evidence>
<name>A0A9P0BN41_CHRIL</name>
<evidence type="ECO:0000256" key="3">
    <source>
        <dbReference type="ARBA" id="ARBA00022670"/>
    </source>
</evidence>